<dbReference type="InterPro" id="IPR000182">
    <property type="entry name" value="GNAT_dom"/>
</dbReference>
<dbReference type="Pfam" id="PF13673">
    <property type="entry name" value="Acetyltransf_10"/>
    <property type="match status" value="1"/>
</dbReference>
<dbReference type="PANTHER" id="PTHR43877">
    <property type="entry name" value="AMINOALKYLPHOSPHONATE N-ACETYLTRANSFERASE-RELATED-RELATED"/>
    <property type="match status" value="1"/>
</dbReference>
<evidence type="ECO:0000313" key="4">
    <source>
        <dbReference type="EMBL" id="NGN64553.1"/>
    </source>
</evidence>
<protein>
    <submittedName>
        <fullName evidence="4">GNAT family N-acetyltransferase</fullName>
    </submittedName>
</protein>
<dbReference type="InterPro" id="IPR016181">
    <property type="entry name" value="Acyl_CoA_acyltransferase"/>
</dbReference>
<dbReference type="AlphaFoldDB" id="A0A6G4TXL1"/>
<keyword evidence="5" id="KW-1185">Reference proteome</keyword>
<name>A0A6G4TXL1_9ACTN</name>
<gene>
    <name evidence="4" type="ORF">G5C51_11645</name>
</gene>
<evidence type="ECO:0000313" key="5">
    <source>
        <dbReference type="Proteomes" id="UP000481583"/>
    </source>
</evidence>
<evidence type="ECO:0000259" key="3">
    <source>
        <dbReference type="PROSITE" id="PS51186"/>
    </source>
</evidence>
<evidence type="ECO:0000256" key="2">
    <source>
        <dbReference type="ARBA" id="ARBA00023315"/>
    </source>
</evidence>
<dbReference type="Gene3D" id="3.40.630.30">
    <property type="match status" value="1"/>
</dbReference>
<proteinExistence type="predicted"/>
<comment type="caution">
    <text evidence="4">The sequence shown here is derived from an EMBL/GenBank/DDBJ whole genome shotgun (WGS) entry which is preliminary data.</text>
</comment>
<dbReference type="EMBL" id="JAAKZV010000037">
    <property type="protein sequence ID" value="NGN64553.1"/>
    <property type="molecule type" value="Genomic_DNA"/>
</dbReference>
<sequence>MNDITIRRAEPRDARRLTAIMRASRAYEGRYASIIEGYRVSTEYIHRHEVYVAADDTRVLGFYSIVLDPPELDLLFVSDAAQGRGVGRRLLAHARDRARAAGLDGLRIVAHPPAEDFYLSQGARRTGTVLAKPPAVQWDRPDLWLDAA</sequence>
<dbReference type="InterPro" id="IPR050832">
    <property type="entry name" value="Bact_Acetyltransf"/>
</dbReference>
<keyword evidence="1 4" id="KW-0808">Transferase</keyword>
<evidence type="ECO:0000256" key="1">
    <source>
        <dbReference type="ARBA" id="ARBA00022679"/>
    </source>
</evidence>
<organism evidence="4 5">
    <name type="scientific">Streptomyces coryli</name>
    <dbReference type="NCBI Taxonomy" id="1128680"/>
    <lineage>
        <taxon>Bacteria</taxon>
        <taxon>Bacillati</taxon>
        <taxon>Actinomycetota</taxon>
        <taxon>Actinomycetes</taxon>
        <taxon>Kitasatosporales</taxon>
        <taxon>Streptomycetaceae</taxon>
        <taxon>Streptomyces</taxon>
    </lineage>
</organism>
<dbReference type="CDD" id="cd04301">
    <property type="entry name" value="NAT_SF"/>
    <property type="match status" value="1"/>
</dbReference>
<dbReference type="GO" id="GO:0016747">
    <property type="term" value="F:acyltransferase activity, transferring groups other than amino-acyl groups"/>
    <property type="evidence" value="ECO:0007669"/>
    <property type="project" value="InterPro"/>
</dbReference>
<dbReference type="SUPFAM" id="SSF55729">
    <property type="entry name" value="Acyl-CoA N-acyltransferases (Nat)"/>
    <property type="match status" value="1"/>
</dbReference>
<reference evidence="4 5" key="1">
    <citation type="submission" date="2020-02" db="EMBL/GenBank/DDBJ databases">
        <title>Whole-genome analyses of novel actinobacteria.</title>
        <authorList>
            <person name="Sahin N."/>
        </authorList>
    </citation>
    <scope>NUCLEOTIDE SEQUENCE [LARGE SCALE GENOMIC DNA]</scope>
    <source>
        <strain evidence="4 5">A7024</strain>
    </source>
</reference>
<dbReference type="RefSeq" id="WP_165236095.1">
    <property type="nucleotide sequence ID" value="NZ_JAAKZV010000037.1"/>
</dbReference>
<keyword evidence="2" id="KW-0012">Acyltransferase</keyword>
<dbReference type="PROSITE" id="PS51186">
    <property type="entry name" value="GNAT"/>
    <property type="match status" value="1"/>
</dbReference>
<accession>A0A6G4TXL1</accession>
<feature type="domain" description="N-acetyltransferase" evidence="3">
    <location>
        <begin position="4"/>
        <end position="143"/>
    </location>
</feature>
<dbReference type="Proteomes" id="UP000481583">
    <property type="component" value="Unassembled WGS sequence"/>
</dbReference>